<keyword evidence="4" id="KW-1185">Reference proteome</keyword>
<dbReference type="InterPro" id="IPR029016">
    <property type="entry name" value="GAF-like_dom_sf"/>
</dbReference>
<dbReference type="InterPro" id="IPR003018">
    <property type="entry name" value="GAF"/>
</dbReference>
<evidence type="ECO:0000256" key="1">
    <source>
        <dbReference type="ARBA" id="ARBA00038454"/>
    </source>
</evidence>
<dbReference type="PROSITE" id="PS01320">
    <property type="entry name" value="UPF0067"/>
    <property type="match status" value="1"/>
</dbReference>
<dbReference type="Gene3D" id="3.30.450.40">
    <property type="match status" value="1"/>
</dbReference>
<dbReference type="Proteomes" id="UP001345013">
    <property type="component" value="Unassembled WGS sequence"/>
</dbReference>
<dbReference type="PANTHER" id="PTHR21021">
    <property type="entry name" value="GAF/PUTATIVE CYTOSKELETAL PROTEIN"/>
    <property type="match status" value="1"/>
</dbReference>
<comment type="caution">
    <text evidence="3">The sequence shown here is derived from an EMBL/GenBank/DDBJ whole genome shotgun (WGS) entry which is preliminary data.</text>
</comment>
<dbReference type="SUPFAM" id="SSF55781">
    <property type="entry name" value="GAF domain-like"/>
    <property type="match status" value="1"/>
</dbReference>
<dbReference type="SMART" id="SM00065">
    <property type="entry name" value="GAF"/>
    <property type="match status" value="1"/>
</dbReference>
<comment type="similarity">
    <text evidence="1">Belongs to the free Met sulfoxide reductase family.</text>
</comment>
<organism evidence="3 4">
    <name type="scientific">Lithohypha guttulata</name>
    <dbReference type="NCBI Taxonomy" id="1690604"/>
    <lineage>
        <taxon>Eukaryota</taxon>
        <taxon>Fungi</taxon>
        <taxon>Dikarya</taxon>
        <taxon>Ascomycota</taxon>
        <taxon>Pezizomycotina</taxon>
        <taxon>Eurotiomycetes</taxon>
        <taxon>Chaetothyriomycetidae</taxon>
        <taxon>Chaetothyriales</taxon>
        <taxon>Trichomeriaceae</taxon>
        <taxon>Lithohypha</taxon>
    </lineage>
</organism>
<reference evidence="3 4" key="1">
    <citation type="submission" date="2023-08" db="EMBL/GenBank/DDBJ databases">
        <title>Black Yeasts Isolated from many extreme environments.</title>
        <authorList>
            <person name="Coleine C."/>
            <person name="Stajich J.E."/>
            <person name="Selbmann L."/>
        </authorList>
    </citation>
    <scope>NUCLEOTIDE SEQUENCE [LARGE SCALE GENOMIC DNA]</scope>
    <source>
        <strain evidence="3 4">CCFEE 5885</strain>
    </source>
</reference>
<name>A0ABR0K7L6_9EURO</name>
<feature type="domain" description="GAF" evidence="2">
    <location>
        <begin position="14"/>
        <end position="174"/>
    </location>
</feature>
<dbReference type="EMBL" id="JAVRRG010000085">
    <property type="protein sequence ID" value="KAK5087647.1"/>
    <property type="molecule type" value="Genomic_DNA"/>
</dbReference>
<dbReference type="InterPro" id="IPR051330">
    <property type="entry name" value="Phosphatase_reg/MetRdx"/>
</dbReference>
<dbReference type="InterPro" id="IPR000614">
    <property type="entry name" value="FRMsr_CS"/>
</dbReference>
<sequence>MPHADAANFAPSTPKREAYAQVLNSLQSLVSDTRFWPTNTANTASLLWHLYQSLPAPSSRVNWAGFYVASPSDRGELLLGPFMGKVACQVIKVGKGVCGAAAERRETMLVRDVEEFPGHIACDSESRSEVVVPIVVGGKCVGVIDVDCAEVNGYDEEDRQGLEAIAKLLAGSCDW</sequence>
<evidence type="ECO:0000313" key="4">
    <source>
        <dbReference type="Proteomes" id="UP001345013"/>
    </source>
</evidence>
<proteinExistence type="inferred from homology"/>
<dbReference type="Pfam" id="PF13185">
    <property type="entry name" value="GAF_2"/>
    <property type="match status" value="1"/>
</dbReference>
<evidence type="ECO:0000313" key="3">
    <source>
        <dbReference type="EMBL" id="KAK5087647.1"/>
    </source>
</evidence>
<accession>A0ABR0K7L6</accession>
<protein>
    <recommendedName>
        <fullName evidence="2">GAF domain-containing protein</fullName>
    </recommendedName>
</protein>
<gene>
    <name evidence="3" type="ORF">LTR24_006517</name>
</gene>
<dbReference type="PANTHER" id="PTHR21021:SF15">
    <property type="entry name" value="FREE METHIONINE-R-SULFOXIDE REDUCTASE"/>
    <property type="match status" value="1"/>
</dbReference>
<evidence type="ECO:0000259" key="2">
    <source>
        <dbReference type="SMART" id="SM00065"/>
    </source>
</evidence>